<keyword evidence="4" id="KW-0255">Endonuclease</keyword>
<dbReference type="Proteomes" id="UP001234989">
    <property type="component" value="Chromosome 5"/>
</dbReference>
<keyword evidence="3" id="KW-0540">Nuclease</keyword>
<keyword evidence="5" id="KW-0378">Hydrolase</keyword>
<organism evidence="9 10">
    <name type="scientific">Solanum verrucosum</name>
    <dbReference type="NCBI Taxonomy" id="315347"/>
    <lineage>
        <taxon>Eukaryota</taxon>
        <taxon>Viridiplantae</taxon>
        <taxon>Streptophyta</taxon>
        <taxon>Embryophyta</taxon>
        <taxon>Tracheophyta</taxon>
        <taxon>Spermatophyta</taxon>
        <taxon>Magnoliopsida</taxon>
        <taxon>eudicotyledons</taxon>
        <taxon>Gunneridae</taxon>
        <taxon>Pentapetalae</taxon>
        <taxon>asterids</taxon>
        <taxon>lamiids</taxon>
        <taxon>Solanales</taxon>
        <taxon>Solanaceae</taxon>
        <taxon>Solanoideae</taxon>
        <taxon>Solaneae</taxon>
        <taxon>Solanum</taxon>
    </lineage>
</organism>
<dbReference type="PANTHER" id="PTHR34072:SF52">
    <property type="entry name" value="RIBONUCLEASE H"/>
    <property type="match status" value="1"/>
</dbReference>
<evidence type="ECO:0000256" key="3">
    <source>
        <dbReference type="ARBA" id="ARBA00022722"/>
    </source>
</evidence>
<protein>
    <recommendedName>
        <fullName evidence="8">Reverse transcriptase RNase H-like domain-containing protein</fullName>
    </recommendedName>
</protein>
<keyword evidence="6" id="KW-0695">RNA-directed DNA polymerase</keyword>
<accession>A0AAF0QW46</accession>
<evidence type="ECO:0000256" key="1">
    <source>
        <dbReference type="ARBA" id="ARBA00022679"/>
    </source>
</evidence>
<dbReference type="AlphaFoldDB" id="A0AAF0QW46"/>
<dbReference type="Pfam" id="PF17917">
    <property type="entry name" value="RT_RNaseH"/>
    <property type="match status" value="1"/>
</dbReference>
<dbReference type="Gene3D" id="3.30.70.270">
    <property type="match status" value="1"/>
</dbReference>
<feature type="region of interest" description="Disordered" evidence="7">
    <location>
        <begin position="1"/>
        <end position="29"/>
    </location>
</feature>
<dbReference type="InterPro" id="IPR041373">
    <property type="entry name" value="RT_RNaseH"/>
</dbReference>
<proteinExistence type="predicted"/>
<evidence type="ECO:0000313" key="9">
    <source>
        <dbReference type="EMBL" id="WMV29870.1"/>
    </source>
</evidence>
<gene>
    <name evidence="9" type="ORF">MTR67_023255</name>
</gene>
<evidence type="ECO:0000256" key="7">
    <source>
        <dbReference type="SAM" id="MobiDB-lite"/>
    </source>
</evidence>
<dbReference type="InterPro" id="IPR043128">
    <property type="entry name" value="Rev_trsase/Diguanyl_cyclase"/>
</dbReference>
<keyword evidence="1" id="KW-0808">Transferase</keyword>
<dbReference type="CDD" id="cd09274">
    <property type="entry name" value="RNase_HI_RT_Ty3"/>
    <property type="match status" value="1"/>
</dbReference>
<dbReference type="SUPFAM" id="SSF56672">
    <property type="entry name" value="DNA/RNA polymerases"/>
    <property type="match status" value="1"/>
</dbReference>
<evidence type="ECO:0000313" key="10">
    <source>
        <dbReference type="Proteomes" id="UP001234989"/>
    </source>
</evidence>
<feature type="domain" description="Reverse transcriptase RNase H-like" evidence="8">
    <location>
        <begin position="184"/>
        <end position="279"/>
    </location>
</feature>
<evidence type="ECO:0000256" key="6">
    <source>
        <dbReference type="ARBA" id="ARBA00022918"/>
    </source>
</evidence>
<evidence type="ECO:0000259" key="8">
    <source>
        <dbReference type="Pfam" id="PF17917"/>
    </source>
</evidence>
<reference evidence="9" key="1">
    <citation type="submission" date="2023-08" db="EMBL/GenBank/DDBJ databases">
        <title>A de novo genome assembly of Solanum verrucosum Schlechtendal, a Mexican diploid species geographically isolated from the other diploid A-genome species in potato relatives.</title>
        <authorList>
            <person name="Hosaka K."/>
        </authorList>
    </citation>
    <scope>NUCLEOTIDE SEQUENCE</scope>
    <source>
        <tissue evidence="9">Young leaves</tissue>
    </source>
</reference>
<dbReference type="GO" id="GO:0016787">
    <property type="term" value="F:hydrolase activity"/>
    <property type="evidence" value="ECO:0007669"/>
    <property type="project" value="UniProtKB-KW"/>
</dbReference>
<evidence type="ECO:0000256" key="4">
    <source>
        <dbReference type="ARBA" id="ARBA00022759"/>
    </source>
</evidence>
<evidence type="ECO:0000256" key="5">
    <source>
        <dbReference type="ARBA" id="ARBA00022801"/>
    </source>
</evidence>
<sequence length="389" mass="44047">MNVLNESYSSQGHEASAMAKGPSQSQSQRPRLPLAFSYCLNVQKKDHESWSSPRLVKGCLRKISKRLQVVRLLPQGPREGPQLVVLTTARGALRGDALDVGPWRLLGLMSQMPQNSSHCPNLHEKDHESWSSPRLVKMGVTPGRALTKKKAKYVWSKACEKRFQEFKDRLTSALVLTLPEGSDGFVVYCDTSSFGLGCVLMQNGKVIAYASRQLKVHEKNYPTHDFELAAVVFTLKIRRHYFYGVHVDVFTDHKSLQYVFSQKQLNLRQRRWLELLKDYDMSVLYHPEVPVEILDRQVKRLRNKKVDFVKNVKVLPLKDQPWTLEEDPWKLPKTSKPLQNTCPAGGSTPRGWRVVVGQKVVVTKPQLTKTVRASIHGSSGLVDGDLGTI</sequence>
<dbReference type="GO" id="GO:0003964">
    <property type="term" value="F:RNA-directed DNA polymerase activity"/>
    <property type="evidence" value="ECO:0007669"/>
    <property type="project" value="UniProtKB-KW"/>
</dbReference>
<dbReference type="InterPro" id="IPR043502">
    <property type="entry name" value="DNA/RNA_pol_sf"/>
</dbReference>
<name>A0AAF0QW46_SOLVR</name>
<keyword evidence="2" id="KW-0548">Nucleotidyltransferase</keyword>
<dbReference type="EMBL" id="CP133616">
    <property type="protein sequence ID" value="WMV29870.1"/>
    <property type="molecule type" value="Genomic_DNA"/>
</dbReference>
<evidence type="ECO:0000256" key="2">
    <source>
        <dbReference type="ARBA" id="ARBA00022695"/>
    </source>
</evidence>
<dbReference type="PANTHER" id="PTHR34072">
    <property type="entry name" value="ENZYMATIC POLYPROTEIN-RELATED"/>
    <property type="match status" value="1"/>
</dbReference>
<dbReference type="GO" id="GO:0004519">
    <property type="term" value="F:endonuclease activity"/>
    <property type="evidence" value="ECO:0007669"/>
    <property type="project" value="UniProtKB-KW"/>
</dbReference>
<keyword evidence="10" id="KW-1185">Reference proteome</keyword>
<feature type="compositionally biased region" description="Polar residues" evidence="7">
    <location>
        <begin position="1"/>
        <end position="13"/>
    </location>
</feature>